<reference evidence="1" key="2">
    <citation type="submission" date="2021-04" db="EMBL/GenBank/DDBJ databases">
        <authorList>
            <person name="Gilroy R."/>
        </authorList>
    </citation>
    <scope>NUCLEOTIDE SEQUENCE</scope>
    <source>
        <strain evidence="1">CHK33-7979</strain>
    </source>
</reference>
<dbReference type="EMBL" id="DXCX01000042">
    <property type="protein sequence ID" value="HIY73133.1"/>
    <property type="molecule type" value="Genomic_DNA"/>
</dbReference>
<name>A0A9D1Z496_9FIRM</name>
<dbReference type="AlphaFoldDB" id="A0A9D1Z496"/>
<sequence length="102" mass="11905">MRERRKRLNQFNLHIDCSNDKVNEEAILTLLKDKVQNLEPRRAKRPVWKAGALYFHSSYENGLVVWHAHLSSFLEYRKIRTSMASLRCPVRNLAMAACSGTF</sequence>
<accession>A0A9D1Z496</accession>
<evidence type="ECO:0000313" key="1">
    <source>
        <dbReference type="EMBL" id="HIY73133.1"/>
    </source>
</evidence>
<reference evidence="1" key="1">
    <citation type="journal article" date="2021" name="PeerJ">
        <title>Extensive microbial diversity within the chicken gut microbiome revealed by metagenomics and culture.</title>
        <authorList>
            <person name="Gilroy R."/>
            <person name="Ravi A."/>
            <person name="Getino M."/>
            <person name="Pursley I."/>
            <person name="Horton D.L."/>
            <person name="Alikhan N.F."/>
            <person name="Baker D."/>
            <person name="Gharbi K."/>
            <person name="Hall N."/>
            <person name="Watson M."/>
            <person name="Adriaenssens E.M."/>
            <person name="Foster-Nyarko E."/>
            <person name="Jarju S."/>
            <person name="Secka A."/>
            <person name="Antonio M."/>
            <person name="Oren A."/>
            <person name="Chaudhuri R.R."/>
            <person name="La Ragione R."/>
            <person name="Hildebrand F."/>
            <person name="Pallen M.J."/>
        </authorList>
    </citation>
    <scope>NUCLEOTIDE SEQUENCE</scope>
    <source>
        <strain evidence="1">CHK33-7979</strain>
    </source>
</reference>
<dbReference type="Proteomes" id="UP000886824">
    <property type="component" value="Unassembled WGS sequence"/>
</dbReference>
<comment type="caution">
    <text evidence="1">The sequence shown here is derived from an EMBL/GenBank/DDBJ whole genome shotgun (WGS) entry which is preliminary data.</text>
</comment>
<proteinExistence type="predicted"/>
<organism evidence="1 2">
    <name type="scientific">Candidatus Intestinimonas merdavium</name>
    <dbReference type="NCBI Taxonomy" id="2838622"/>
    <lineage>
        <taxon>Bacteria</taxon>
        <taxon>Bacillati</taxon>
        <taxon>Bacillota</taxon>
        <taxon>Clostridia</taxon>
        <taxon>Eubacteriales</taxon>
        <taxon>Intestinimonas</taxon>
    </lineage>
</organism>
<gene>
    <name evidence="1" type="ORF">H9826_04025</name>
</gene>
<protein>
    <submittedName>
        <fullName evidence="1">Uncharacterized protein</fullName>
    </submittedName>
</protein>
<evidence type="ECO:0000313" key="2">
    <source>
        <dbReference type="Proteomes" id="UP000886824"/>
    </source>
</evidence>